<reference evidence="10 11" key="1">
    <citation type="submission" date="2018-04" db="EMBL/GenBank/DDBJ databases">
        <title>Altererythrobacter sp. HME9302 genome sequencing and assembly.</title>
        <authorList>
            <person name="Kang H."/>
            <person name="Kim H."/>
            <person name="Joh K."/>
        </authorList>
    </citation>
    <scope>NUCLEOTIDE SEQUENCE [LARGE SCALE GENOMIC DNA]</scope>
    <source>
        <strain evidence="10 11">HME9302</strain>
    </source>
</reference>
<dbReference type="GO" id="GO:0004519">
    <property type="term" value="F:endonuclease activity"/>
    <property type="evidence" value="ECO:0007669"/>
    <property type="project" value="InterPro"/>
</dbReference>
<dbReference type="InterPro" id="IPR020847">
    <property type="entry name" value="AP_endonuclease_F1_BS"/>
</dbReference>
<dbReference type="AlphaFoldDB" id="A0A369QA40"/>
<dbReference type="PANTHER" id="PTHR43250:SF2">
    <property type="entry name" value="EXODEOXYRIBONUCLEASE III"/>
    <property type="match status" value="1"/>
</dbReference>
<dbReference type="PROSITE" id="PS51435">
    <property type="entry name" value="AP_NUCLEASE_F1_4"/>
    <property type="match status" value="1"/>
</dbReference>
<feature type="binding site" evidence="6">
    <location>
        <position position="168"/>
    </location>
    <ligand>
        <name>Mg(2+)</name>
        <dbReference type="ChEBI" id="CHEBI:18420"/>
        <label>1</label>
    </ligand>
</feature>
<evidence type="ECO:0000256" key="5">
    <source>
        <dbReference type="PIRSR" id="PIRSR604808-1"/>
    </source>
</evidence>
<keyword evidence="3 10" id="KW-0378">Hydrolase</keyword>
<dbReference type="NCBIfam" id="TIGR00195">
    <property type="entry name" value="exoDNase_III"/>
    <property type="match status" value="1"/>
</dbReference>
<feature type="binding site" evidence="6">
    <location>
        <position position="25"/>
    </location>
    <ligand>
        <name>Mg(2+)</name>
        <dbReference type="ChEBI" id="CHEBI:18420"/>
        <label>1</label>
    </ligand>
</feature>
<feature type="site" description="Important for catalytic activity" evidence="7">
    <location>
        <position position="240"/>
    </location>
</feature>
<dbReference type="GO" id="GO:0003677">
    <property type="term" value="F:DNA binding"/>
    <property type="evidence" value="ECO:0007669"/>
    <property type="project" value="InterPro"/>
</dbReference>
<dbReference type="CDD" id="cd09086">
    <property type="entry name" value="ExoIII-like_AP-endo"/>
    <property type="match status" value="1"/>
</dbReference>
<feature type="binding site" evidence="6">
    <location>
        <position position="270"/>
    </location>
    <ligand>
        <name>Mg(2+)</name>
        <dbReference type="ChEBI" id="CHEBI:18420"/>
        <label>1</label>
    </ligand>
</feature>
<evidence type="ECO:0000313" key="10">
    <source>
        <dbReference type="EMBL" id="RDC61332.1"/>
    </source>
</evidence>
<comment type="similarity">
    <text evidence="1">Belongs to the DNA repair enzymes AP/ExoA family.</text>
</comment>
<feature type="active site" evidence="5">
    <location>
        <position position="124"/>
    </location>
</feature>
<gene>
    <name evidence="9" type="primary">xthA</name>
    <name evidence="9" type="ORF">HME9302_00055</name>
    <name evidence="10" type="ORF">HME9302_02553</name>
</gene>
<accession>A0A369QA40</accession>
<feature type="domain" description="Endonuclease/exonuclease/phosphatase" evidence="8">
    <location>
        <begin position="22"/>
        <end position="270"/>
    </location>
</feature>
<dbReference type="InterPro" id="IPR004808">
    <property type="entry name" value="AP_endonuc_1"/>
</dbReference>
<dbReference type="PANTHER" id="PTHR43250">
    <property type="entry name" value="EXODEOXYRIBONUCLEASE III"/>
    <property type="match status" value="1"/>
</dbReference>
<comment type="cofactor">
    <cofactor evidence="6">
        <name>Mg(2+)</name>
        <dbReference type="ChEBI" id="CHEBI:18420"/>
    </cofactor>
    <cofactor evidence="6">
        <name>Mn(2+)</name>
        <dbReference type="ChEBI" id="CHEBI:29035"/>
    </cofactor>
    <text evidence="6">Probably binds two magnesium or manganese ions per subunit.</text>
</comment>
<protein>
    <submittedName>
        <fullName evidence="10">Exodeoxyribonuclease III</fullName>
        <ecNumber evidence="10">3.1.11.2</ecNumber>
    </submittedName>
</protein>
<evidence type="ECO:0000256" key="1">
    <source>
        <dbReference type="ARBA" id="ARBA00007092"/>
    </source>
</evidence>
<evidence type="ECO:0000256" key="3">
    <source>
        <dbReference type="ARBA" id="ARBA00022801"/>
    </source>
</evidence>
<dbReference type="Pfam" id="PF03372">
    <property type="entry name" value="Exo_endo_phos"/>
    <property type="match status" value="1"/>
</dbReference>
<dbReference type="EMBL" id="QBKA01000002">
    <property type="protein sequence ID" value="RDC61332.1"/>
    <property type="molecule type" value="Genomic_DNA"/>
</dbReference>
<feature type="site" description="Interaction with DNA substrate" evidence="7">
    <location>
        <position position="270"/>
    </location>
</feature>
<dbReference type="InterPro" id="IPR005135">
    <property type="entry name" value="Endo/exonuclease/phosphatase"/>
</dbReference>
<evidence type="ECO:0000259" key="8">
    <source>
        <dbReference type="Pfam" id="PF03372"/>
    </source>
</evidence>
<feature type="site" description="Transition state stabilizer" evidence="7">
    <location>
        <position position="168"/>
    </location>
</feature>
<proteinExistence type="inferred from homology"/>
<feature type="binding site" evidence="6">
    <location>
        <position position="269"/>
    </location>
    <ligand>
        <name>Mg(2+)</name>
        <dbReference type="ChEBI" id="CHEBI:18420"/>
        <label>1</label>
    </ligand>
</feature>
<evidence type="ECO:0000256" key="4">
    <source>
        <dbReference type="ARBA" id="ARBA00022842"/>
    </source>
</evidence>
<dbReference type="InterPro" id="IPR037493">
    <property type="entry name" value="ExoIII-like"/>
</dbReference>
<dbReference type="OrthoDB" id="9803914at2"/>
<dbReference type="SUPFAM" id="SSF56219">
    <property type="entry name" value="DNase I-like"/>
    <property type="match status" value="1"/>
</dbReference>
<dbReference type="EMBL" id="QBKA01000002">
    <property type="protein sequence ID" value="RDC58880.1"/>
    <property type="molecule type" value="Genomic_DNA"/>
</dbReference>
<dbReference type="PROSITE" id="PS00726">
    <property type="entry name" value="AP_NUCLEASE_F1_1"/>
    <property type="match status" value="1"/>
</dbReference>
<keyword evidence="2 6" id="KW-0479">Metal-binding</keyword>
<dbReference type="NCBIfam" id="TIGR00633">
    <property type="entry name" value="xth"/>
    <property type="match status" value="1"/>
</dbReference>
<feature type="active site" description="Proton acceptor" evidence="5">
    <location>
        <position position="270"/>
    </location>
</feature>
<keyword evidence="4 6" id="KW-0460">Magnesium</keyword>
<evidence type="ECO:0000256" key="2">
    <source>
        <dbReference type="ARBA" id="ARBA00022723"/>
    </source>
</evidence>
<keyword evidence="11" id="KW-1185">Reference proteome</keyword>
<organism evidence="10 11">
    <name type="scientific">Alteripontixanthobacter maritimus</name>
    <dbReference type="NCBI Taxonomy" id="2161824"/>
    <lineage>
        <taxon>Bacteria</taxon>
        <taxon>Pseudomonadati</taxon>
        <taxon>Pseudomonadota</taxon>
        <taxon>Alphaproteobacteria</taxon>
        <taxon>Sphingomonadales</taxon>
        <taxon>Erythrobacteraceae</taxon>
        <taxon>Alteripontixanthobacter</taxon>
    </lineage>
</organism>
<keyword evidence="6" id="KW-0464">Manganese</keyword>
<dbReference type="GO" id="GO:0046872">
    <property type="term" value="F:metal ion binding"/>
    <property type="evidence" value="ECO:0007669"/>
    <property type="project" value="UniProtKB-KW"/>
</dbReference>
<dbReference type="InterPro" id="IPR036691">
    <property type="entry name" value="Endo/exonu/phosph_ase_sf"/>
</dbReference>
<evidence type="ECO:0000256" key="6">
    <source>
        <dbReference type="PIRSR" id="PIRSR604808-2"/>
    </source>
</evidence>
<feature type="binding site" evidence="6">
    <location>
        <position position="52"/>
    </location>
    <ligand>
        <name>Mg(2+)</name>
        <dbReference type="ChEBI" id="CHEBI:18420"/>
        <label>1</label>
    </ligand>
</feature>
<evidence type="ECO:0000313" key="9">
    <source>
        <dbReference type="EMBL" id="RDC58880.1"/>
    </source>
</evidence>
<feature type="active site" description="Proton donor/acceptor" evidence="5">
    <location>
        <position position="166"/>
    </location>
</feature>
<dbReference type="RefSeq" id="WP_115365336.1">
    <property type="nucleotide sequence ID" value="NZ_QBKA01000002.1"/>
</dbReference>
<dbReference type="Proteomes" id="UP000253727">
    <property type="component" value="Unassembled WGS sequence"/>
</dbReference>
<evidence type="ECO:0000313" key="11">
    <source>
        <dbReference type="Proteomes" id="UP000253727"/>
    </source>
</evidence>
<dbReference type="EC" id="3.1.11.2" evidence="10"/>
<dbReference type="GO" id="GO:0008311">
    <property type="term" value="F:double-stranded DNA 3'-5' DNA exonuclease activity"/>
    <property type="evidence" value="ECO:0007669"/>
    <property type="project" value="UniProtKB-EC"/>
</dbReference>
<sequence length="279" mass="31594">MNAPTNPQSNVTPNVTPDITVATWNINSVRLRMPIVAHYLKEHAPDVLCLQEIKTEEKFFPFEAFAEAGYPHVALSGQKGYHGVATVSRLPIRESSKLDWQANGEARHVGVELVGRDMFIENVYVPAGGDVPDRAVNPKFGQKLDFLGRMTEWADALDKPTLIVGDFNIAPLESDVWSHKQLLKVVSHTPLEVETLKRFQDAHGWIDLGREFIADPQRYFSWWSYRAKDYTKGDRGRRLDHMWASPELAKQAVSHSVLEEARGWEKPSDHIPLITGFDL</sequence>
<dbReference type="GO" id="GO:0006281">
    <property type="term" value="P:DNA repair"/>
    <property type="evidence" value="ECO:0007669"/>
    <property type="project" value="InterPro"/>
</dbReference>
<dbReference type="Gene3D" id="3.60.10.10">
    <property type="entry name" value="Endonuclease/exonuclease/phosphatase"/>
    <property type="match status" value="1"/>
</dbReference>
<name>A0A369QA40_9SPHN</name>
<evidence type="ECO:0000256" key="7">
    <source>
        <dbReference type="PIRSR" id="PIRSR604808-3"/>
    </source>
</evidence>
<comment type="caution">
    <text evidence="10">The sequence shown here is derived from an EMBL/GenBank/DDBJ whole genome shotgun (WGS) entry which is preliminary data.</text>
</comment>
<feature type="binding site" evidence="6">
    <location>
        <position position="166"/>
    </location>
    <ligand>
        <name>Mg(2+)</name>
        <dbReference type="ChEBI" id="CHEBI:18420"/>
        <label>1</label>
    </ligand>
</feature>